<evidence type="ECO:0000313" key="6">
    <source>
        <dbReference type="EMBL" id="HGB31653.1"/>
    </source>
</evidence>
<dbReference type="InterPro" id="IPR020624">
    <property type="entry name" value="Schiff_base-form_aldolases_CS"/>
</dbReference>
<evidence type="ECO:0000256" key="5">
    <source>
        <dbReference type="PIRSR" id="PIRSR001365-2"/>
    </source>
</evidence>
<keyword evidence="2" id="KW-0704">Schiff base</keyword>
<dbReference type="SUPFAM" id="SSF51569">
    <property type="entry name" value="Aldolase"/>
    <property type="match status" value="1"/>
</dbReference>
<dbReference type="AlphaFoldDB" id="A0A7C3WX23"/>
<dbReference type="GO" id="GO:0005829">
    <property type="term" value="C:cytosol"/>
    <property type="evidence" value="ECO:0007669"/>
    <property type="project" value="TreeGrafter"/>
</dbReference>
<dbReference type="InterPro" id="IPR013785">
    <property type="entry name" value="Aldolase_TIM"/>
</dbReference>
<feature type="binding site" evidence="5">
    <location>
        <position position="207"/>
    </location>
    <ligand>
        <name>pyruvate</name>
        <dbReference type="ChEBI" id="CHEBI:15361"/>
    </ligand>
</feature>
<feature type="binding site" evidence="5">
    <location>
        <position position="47"/>
    </location>
    <ligand>
        <name>pyruvate</name>
        <dbReference type="ChEBI" id="CHEBI:15361"/>
    </ligand>
</feature>
<reference evidence="6" key="1">
    <citation type="journal article" date="2020" name="mSystems">
        <title>Genome- and Community-Level Interaction Insights into Carbon Utilization and Element Cycling Functions of Hydrothermarchaeota in Hydrothermal Sediment.</title>
        <authorList>
            <person name="Zhou Z."/>
            <person name="Liu Y."/>
            <person name="Xu W."/>
            <person name="Pan J."/>
            <person name="Luo Z.H."/>
            <person name="Li M."/>
        </authorList>
    </citation>
    <scope>NUCLEOTIDE SEQUENCE [LARGE SCALE GENOMIC DNA]</scope>
    <source>
        <strain evidence="6">SpSt-751</strain>
    </source>
</reference>
<evidence type="ECO:0000256" key="3">
    <source>
        <dbReference type="PIRNR" id="PIRNR001365"/>
    </source>
</evidence>
<proteinExistence type="inferred from homology"/>
<dbReference type="InterPro" id="IPR020625">
    <property type="entry name" value="Schiff_base-form_aldolases_AS"/>
</dbReference>
<dbReference type="PIRSF" id="PIRSF001365">
    <property type="entry name" value="DHDPS"/>
    <property type="match status" value="1"/>
</dbReference>
<evidence type="ECO:0000256" key="1">
    <source>
        <dbReference type="ARBA" id="ARBA00023239"/>
    </source>
</evidence>
<dbReference type="CDD" id="cd00408">
    <property type="entry name" value="DHDPS-like"/>
    <property type="match status" value="1"/>
</dbReference>
<dbReference type="PRINTS" id="PR00146">
    <property type="entry name" value="DHPICSNTHASE"/>
</dbReference>
<feature type="active site" description="Proton donor/acceptor" evidence="4">
    <location>
        <position position="136"/>
    </location>
</feature>
<gene>
    <name evidence="6" type="ORF">ENV35_07250</name>
</gene>
<dbReference type="GO" id="GO:0019262">
    <property type="term" value="P:N-acetylneuraminate catabolic process"/>
    <property type="evidence" value="ECO:0007669"/>
    <property type="project" value="TreeGrafter"/>
</dbReference>
<dbReference type="EMBL" id="DTGA01000189">
    <property type="protein sequence ID" value="HGB31653.1"/>
    <property type="molecule type" value="Genomic_DNA"/>
</dbReference>
<keyword evidence="1 3" id="KW-0456">Lyase</keyword>
<dbReference type="PROSITE" id="PS00666">
    <property type="entry name" value="DHDPS_2"/>
    <property type="match status" value="1"/>
</dbReference>
<accession>A0A7C3WX23</accession>
<dbReference type="Gene3D" id="3.20.20.70">
    <property type="entry name" value="Aldolase class I"/>
    <property type="match status" value="1"/>
</dbReference>
<dbReference type="SMART" id="SM01130">
    <property type="entry name" value="DHDPS"/>
    <property type="match status" value="1"/>
</dbReference>
<sequence length="300" mass="33832">MRVLEGIVVAHTTPFNEDESIDYESLRKYVNFIKEKGVHGIFVCGTTGEGLILSLEERKKILETIIQENKGKLTVIAHCGTINLKDTMELIDHARRIGVDGVGIVAPFYYSYTEKEIYNYYAEIAREFKDVPIYLYNIPSLAKNELSVSLVSKLSYDFENIVGIKDSSGNFSTILGYIYNTRKDFAVITGYDRAFFPVLMMGGKGTVTGPGGVFPEIFVKIYDAFKTKDYETCLKLQEKQTKLSLALYDGASIPVLKKALEFRGIGKGYMRKPFIHLDGEESKELRNKLEKVLSEIGLSF</sequence>
<protein>
    <submittedName>
        <fullName evidence="6">Dihydrodipicolinate synthase family protein</fullName>
    </submittedName>
</protein>
<dbReference type="PROSITE" id="PS00665">
    <property type="entry name" value="DHDPS_1"/>
    <property type="match status" value="1"/>
</dbReference>
<dbReference type="InterPro" id="IPR002220">
    <property type="entry name" value="DapA-like"/>
</dbReference>
<dbReference type="PANTHER" id="PTHR42849:SF1">
    <property type="entry name" value="N-ACETYLNEURAMINATE LYASE"/>
    <property type="match status" value="1"/>
</dbReference>
<dbReference type="Pfam" id="PF00701">
    <property type="entry name" value="DHDPS"/>
    <property type="match status" value="1"/>
</dbReference>
<organism evidence="6">
    <name type="scientific">Dictyoglomus turgidum</name>
    <dbReference type="NCBI Taxonomy" id="513050"/>
    <lineage>
        <taxon>Bacteria</taxon>
        <taxon>Pseudomonadati</taxon>
        <taxon>Dictyoglomota</taxon>
        <taxon>Dictyoglomia</taxon>
        <taxon>Dictyoglomales</taxon>
        <taxon>Dictyoglomaceae</taxon>
        <taxon>Dictyoglomus</taxon>
    </lineage>
</organism>
<dbReference type="PANTHER" id="PTHR42849">
    <property type="entry name" value="N-ACETYLNEURAMINATE LYASE"/>
    <property type="match status" value="1"/>
</dbReference>
<evidence type="ECO:0000256" key="4">
    <source>
        <dbReference type="PIRSR" id="PIRSR001365-1"/>
    </source>
</evidence>
<evidence type="ECO:0000256" key="2">
    <source>
        <dbReference type="ARBA" id="ARBA00023270"/>
    </source>
</evidence>
<comment type="caution">
    <text evidence="6">The sequence shown here is derived from an EMBL/GenBank/DDBJ whole genome shotgun (WGS) entry which is preliminary data.</text>
</comment>
<name>A0A7C3WX23_9BACT</name>
<dbReference type="GO" id="GO:0008747">
    <property type="term" value="F:N-acetylneuraminate lyase activity"/>
    <property type="evidence" value="ECO:0007669"/>
    <property type="project" value="TreeGrafter"/>
</dbReference>
<feature type="active site" description="Schiff-base intermediate with substrate" evidence="4">
    <location>
        <position position="165"/>
    </location>
</feature>
<comment type="similarity">
    <text evidence="3">Belongs to the DapA family.</text>
</comment>